<sequence length="114" mass="13479">MQSQNKFVIHLSTKYPITVDENGILRYFNFPGGSYANAAVHGTPFDYSTIDKPMKYDKESGKKSFDGRKFIFVHEEKDKFFEEINNDSDFIEPEEYCLEITYLFNFFHTKSKKF</sequence>
<keyword evidence="2" id="KW-1185">Reference proteome</keyword>
<evidence type="ECO:0000313" key="2">
    <source>
        <dbReference type="Proteomes" id="UP000289600"/>
    </source>
</evidence>
<dbReference type="EMBL" id="MG807320">
    <property type="protein sequence ID" value="AVL94973.1"/>
    <property type="molecule type" value="Genomic_DNA"/>
</dbReference>
<proteinExistence type="predicted"/>
<organism evidence="1 2">
    <name type="scientific">Moumouvirus australiensis</name>
    <dbReference type="NCBI Taxonomy" id="2109587"/>
    <lineage>
        <taxon>Viruses</taxon>
        <taxon>Varidnaviria</taxon>
        <taxon>Bamfordvirae</taxon>
        <taxon>Nucleocytoviricota</taxon>
        <taxon>Megaviricetes</taxon>
        <taxon>Imitervirales</taxon>
        <taxon>Mimiviridae</taxon>
        <taxon>Megamimivirinae</taxon>
        <taxon>Moumouvirus</taxon>
        <taxon>Moumouvirus australiense</taxon>
    </lineage>
</organism>
<reference evidence="2" key="1">
    <citation type="submission" date="2018-01" db="EMBL/GenBank/DDBJ databases">
        <title>Testimony of 'menage a trois' revealed by the proteome of Megavirus virophage.</title>
        <authorList>
            <person name="Jeudy S."/>
            <person name="Bertaux L."/>
            <person name="Alempic J.-M."/>
            <person name="Lartigue A."/>
            <person name="Legendre M."/>
            <person name="Philippe N."/>
            <person name="Beucher L."/>
            <person name="Biondi E."/>
            <person name="Juul S."/>
            <person name="Turner D."/>
            <person name="Coute Y."/>
            <person name="Claverie J.-M."/>
            <person name="Abergel C."/>
        </authorList>
    </citation>
    <scope>NUCLEOTIDE SEQUENCE [LARGE SCALE GENOMIC DNA]</scope>
</reference>
<accession>A0A2P1EM48</accession>
<evidence type="ECO:0000313" key="1">
    <source>
        <dbReference type="EMBL" id="AVL94973.1"/>
    </source>
</evidence>
<dbReference type="Proteomes" id="UP000289600">
    <property type="component" value="Segment"/>
</dbReference>
<protein>
    <submittedName>
        <fullName evidence="1">Uncharacterized protein</fullName>
    </submittedName>
</protein>
<name>A0A2P1EM48_9VIRU</name>
<gene>
    <name evidence="1" type="ORF">mc_587</name>
</gene>